<dbReference type="OrthoDB" id="6629014at2759"/>
<sequence length="645" mass="74110">MVRHYVRKTKKGDSYSKNDLCLAKEAVQCKQMTVSSAAKLFNIPRPTLYDHINGRRGIKSNTMGRNTALGPQHEQKLANLIKIMDKYGHVSPFKNGYPNKDWWLGFSYRHKLSLKKPQVVECSRKKACNPFTIYGYFELLRKTMDELNIMDKPDRIWNLDETSFCLDPSKTKIVGAIGTPATRTTHGSGRDNTSVLMACSAIGQKAPPLIIFKGKNIWDKWVPDQSDFPGTTYAATTNGWMERYAFLNYFEKSFLITAQPTPDNPVLLIYDGHSSHVDLKLIEIAINNNVTILLLLPHSSHLIQPMNLAVFKSVKTTWDQRLCTWNRHHYIQKLPKQELSRIICNIWATLDKQIIKNGFKKAGIYPYNYNAIDPAQFDPLSLSRWNLRNTVENNNQIDINQPSTSKESANNTPEQSTNNTTAQFIDINTFEEMLLNSMKQIPIENTKRRQVSSGASVITYEEAITILREKDLENNKPKNNKRKKQADEVPVNETRTADINTEYMIEQNLDSFDEELDLNFSLDSDDNDLLNELLREEENLADERYLFRTTNNIGDWILIKYDVKEKSSNEKHYVGIIKEINDNMLKVRFVKLKSEDKNSTTFVYPIADDIDDVSDSNVVCCLPQPTVGRRSQLIFGITFSQYNLK</sequence>
<dbReference type="Gene3D" id="3.30.420.10">
    <property type="entry name" value="Ribonuclease H-like superfamily/Ribonuclease H"/>
    <property type="match status" value="1"/>
</dbReference>
<dbReference type="InterPro" id="IPR050863">
    <property type="entry name" value="CenT-Element_Derived"/>
</dbReference>
<feature type="non-terminal residue" evidence="5">
    <location>
        <position position="645"/>
    </location>
</feature>
<evidence type="ECO:0000313" key="5">
    <source>
        <dbReference type="EMBL" id="KAF0713729.1"/>
    </source>
</evidence>
<comment type="caution">
    <text evidence="5">The sequence shown here is derived from an EMBL/GenBank/DDBJ whole genome shotgun (WGS) entry which is preliminary data.</text>
</comment>
<dbReference type="InterPro" id="IPR009057">
    <property type="entry name" value="Homeodomain-like_sf"/>
</dbReference>
<organism evidence="5 6">
    <name type="scientific">Aphis craccivora</name>
    <name type="common">Cowpea aphid</name>
    <dbReference type="NCBI Taxonomy" id="307492"/>
    <lineage>
        <taxon>Eukaryota</taxon>
        <taxon>Metazoa</taxon>
        <taxon>Ecdysozoa</taxon>
        <taxon>Arthropoda</taxon>
        <taxon>Hexapoda</taxon>
        <taxon>Insecta</taxon>
        <taxon>Pterygota</taxon>
        <taxon>Neoptera</taxon>
        <taxon>Paraneoptera</taxon>
        <taxon>Hemiptera</taxon>
        <taxon>Sternorrhyncha</taxon>
        <taxon>Aphidomorpha</taxon>
        <taxon>Aphidoidea</taxon>
        <taxon>Aphididae</taxon>
        <taxon>Aphidini</taxon>
        <taxon>Aphis</taxon>
        <taxon>Aphis</taxon>
    </lineage>
</organism>
<evidence type="ECO:0000259" key="4">
    <source>
        <dbReference type="Pfam" id="PF05225"/>
    </source>
</evidence>
<dbReference type="SUPFAM" id="SSF46689">
    <property type="entry name" value="Homeodomain-like"/>
    <property type="match status" value="1"/>
</dbReference>
<comment type="subcellular location">
    <subcellularLocation>
        <location evidence="1">Nucleus</location>
    </subcellularLocation>
</comment>
<evidence type="ECO:0008006" key="7">
    <source>
        <dbReference type="Google" id="ProtNLM"/>
    </source>
</evidence>
<name>A0A6G0VY36_APHCR</name>
<dbReference type="GO" id="GO:0003677">
    <property type="term" value="F:DNA binding"/>
    <property type="evidence" value="ECO:0007669"/>
    <property type="project" value="InterPro"/>
</dbReference>
<dbReference type="AlphaFoldDB" id="A0A6G0VY36"/>
<protein>
    <recommendedName>
        <fullName evidence="7">DDE-1 domain-containing protein</fullName>
    </recommendedName>
</protein>
<dbReference type="InterPro" id="IPR036397">
    <property type="entry name" value="RNaseH_sf"/>
</dbReference>
<feature type="domain" description="HTH psq-type" evidence="4">
    <location>
        <begin position="22"/>
        <end position="55"/>
    </location>
</feature>
<dbReference type="Gene3D" id="1.10.10.60">
    <property type="entry name" value="Homeodomain-like"/>
    <property type="match status" value="1"/>
</dbReference>
<reference evidence="5 6" key="1">
    <citation type="submission" date="2019-08" db="EMBL/GenBank/DDBJ databases">
        <title>Whole genome of Aphis craccivora.</title>
        <authorList>
            <person name="Voronova N.V."/>
            <person name="Shulinski R.S."/>
            <person name="Bandarenka Y.V."/>
            <person name="Zhorov D.G."/>
            <person name="Warner D."/>
        </authorList>
    </citation>
    <scope>NUCLEOTIDE SEQUENCE [LARGE SCALE GENOMIC DNA]</scope>
    <source>
        <strain evidence="5">180601</strain>
        <tissue evidence="5">Whole Body</tissue>
    </source>
</reference>
<feature type="region of interest" description="Disordered" evidence="2">
    <location>
        <begin position="475"/>
        <end position="494"/>
    </location>
</feature>
<dbReference type="Pfam" id="PF05225">
    <property type="entry name" value="HTH_psq"/>
    <property type="match status" value="1"/>
</dbReference>
<dbReference type="InterPro" id="IPR007889">
    <property type="entry name" value="HTH_Psq"/>
</dbReference>
<evidence type="ECO:0000256" key="1">
    <source>
        <dbReference type="ARBA" id="ARBA00004123"/>
    </source>
</evidence>
<evidence type="ECO:0000259" key="3">
    <source>
        <dbReference type="Pfam" id="PF03184"/>
    </source>
</evidence>
<dbReference type="InterPro" id="IPR004875">
    <property type="entry name" value="DDE_SF_endonuclease_dom"/>
</dbReference>
<dbReference type="PANTHER" id="PTHR19303:SF57">
    <property type="entry name" value="HTH CENPB-TYPE DOMAIN-CONTAINING PROTEIN"/>
    <property type="match status" value="1"/>
</dbReference>
<evidence type="ECO:0000313" key="6">
    <source>
        <dbReference type="Proteomes" id="UP000478052"/>
    </source>
</evidence>
<accession>A0A6G0VY36</accession>
<keyword evidence="6" id="KW-1185">Reference proteome</keyword>
<dbReference type="PANTHER" id="PTHR19303">
    <property type="entry name" value="TRANSPOSON"/>
    <property type="match status" value="1"/>
</dbReference>
<dbReference type="Pfam" id="PF03184">
    <property type="entry name" value="DDE_1"/>
    <property type="match status" value="1"/>
</dbReference>
<feature type="region of interest" description="Disordered" evidence="2">
    <location>
        <begin position="394"/>
        <end position="421"/>
    </location>
</feature>
<evidence type="ECO:0000256" key="2">
    <source>
        <dbReference type="SAM" id="MobiDB-lite"/>
    </source>
</evidence>
<dbReference type="GO" id="GO:0005634">
    <property type="term" value="C:nucleus"/>
    <property type="evidence" value="ECO:0007669"/>
    <property type="project" value="UniProtKB-SubCell"/>
</dbReference>
<feature type="domain" description="DDE-1" evidence="3">
    <location>
        <begin position="193"/>
        <end position="358"/>
    </location>
</feature>
<dbReference type="Proteomes" id="UP000478052">
    <property type="component" value="Unassembled WGS sequence"/>
</dbReference>
<gene>
    <name evidence="5" type="ORF">FWK35_00037257</name>
</gene>
<dbReference type="EMBL" id="VUJU01010582">
    <property type="protein sequence ID" value="KAF0713729.1"/>
    <property type="molecule type" value="Genomic_DNA"/>
</dbReference>
<proteinExistence type="predicted"/>